<feature type="non-terminal residue" evidence="1">
    <location>
        <position position="1"/>
    </location>
</feature>
<dbReference type="Proteomes" id="UP000268350">
    <property type="component" value="Unassembled WGS sequence"/>
</dbReference>
<feature type="non-terminal residue" evidence="1">
    <location>
        <position position="146"/>
    </location>
</feature>
<gene>
    <name evidence="1" type="ORF">DGUA_6G020877</name>
</gene>
<dbReference type="EMBL" id="OUUW01000020">
    <property type="protein sequence ID" value="SPP89343.1"/>
    <property type="molecule type" value="Genomic_DNA"/>
</dbReference>
<dbReference type="AlphaFoldDB" id="A0A3B0K7N9"/>
<sequence>YALRNIVCDSGIPGIWSGLSPTLVSALPSTITYILPHLNNSFSKLLAFRQSGQTVESGMPWSSSSACGASGALGRQHCSPTSLSKVLRRKDDRLIGLKSFGVVCEGFPALGIKTILAFSQARGIFPTVSIFLKLLCSQLMAMSPAF</sequence>
<reference evidence="2" key="1">
    <citation type="submission" date="2018-01" db="EMBL/GenBank/DDBJ databases">
        <authorList>
            <person name="Alioto T."/>
            <person name="Alioto T."/>
        </authorList>
    </citation>
    <scope>NUCLEOTIDE SEQUENCE [LARGE SCALE GENOMIC DNA]</scope>
</reference>
<evidence type="ECO:0000313" key="2">
    <source>
        <dbReference type="Proteomes" id="UP000268350"/>
    </source>
</evidence>
<protein>
    <submittedName>
        <fullName evidence="1">Uncharacterized protein</fullName>
    </submittedName>
</protein>
<evidence type="ECO:0000313" key="1">
    <source>
        <dbReference type="EMBL" id="SPP89343.1"/>
    </source>
</evidence>
<accession>A0A3B0K7N9</accession>
<proteinExistence type="predicted"/>
<organism evidence="1 2">
    <name type="scientific">Drosophila guanche</name>
    <name type="common">Fruit fly</name>
    <dbReference type="NCBI Taxonomy" id="7266"/>
    <lineage>
        <taxon>Eukaryota</taxon>
        <taxon>Metazoa</taxon>
        <taxon>Ecdysozoa</taxon>
        <taxon>Arthropoda</taxon>
        <taxon>Hexapoda</taxon>
        <taxon>Insecta</taxon>
        <taxon>Pterygota</taxon>
        <taxon>Neoptera</taxon>
        <taxon>Endopterygota</taxon>
        <taxon>Diptera</taxon>
        <taxon>Brachycera</taxon>
        <taxon>Muscomorpha</taxon>
        <taxon>Ephydroidea</taxon>
        <taxon>Drosophilidae</taxon>
        <taxon>Drosophila</taxon>
        <taxon>Sophophora</taxon>
    </lineage>
</organism>
<keyword evidence="2" id="KW-1185">Reference proteome</keyword>
<name>A0A3B0K7N9_DROGU</name>